<gene>
    <name evidence="6" type="primary">yfeB</name>
    <name evidence="6" type="ordered locus">DNO_0643</name>
</gene>
<organism evidence="6 7">
    <name type="scientific">Dichelobacter nodosus (strain VCS1703A)</name>
    <dbReference type="NCBI Taxonomy" id="246195"/>
    <lineage>
        <taxon>Bacteria</taxon>
        <taxon>Pseudomonadati</taxon>
        <taxon>Pseudomonadota</taxon>
        <taxon>Gammaproteobacteria</taxon>
        <taxon>Cardiobacteriales</taxon>
        <taxon>Cardiobacteriaceae</taxon>
        <taxon>Dichelobacter</taxon>
    </lineage>
</organism>
<dbReference type="eggNOG" id="COG1121">
    <property type="taxonomic scope" value="Bacteria"/>
</dbReference>
<dbReference type="PROSITE" id="PS50893">
    <property type="entry name" value="ABC_TRANSPORTER_2"/>
    <property type="match status" value="1"/>
</dbReference>
<dbReference type="STRING" id="246195.DNO_0643"/>
<keyword evidence="4 6" id="KW-0067">ATP-binding</keyword>
<sequence>MNTPPKLTVIDLSVIYRNGHQALEEISFELSGGCVCALIGVNGSGKSTLFNSMMGIIKPQNGCVRINELSVHRAISKNLLAYVPQTEQIDWHFPILVRDVVMQGRFGHMGFFRRPRSIDRKIVADALEKLAINDLSDRQIGELSGGQKKRVFLARALAQQSPIILLDEPFTGVDVTTETAIMQLLRQLRANGHLIIVSTHNLGSVPDYCDQVLMINRRLIVAGETKLYFTQEYLAQTFGGILKNVHLSQPSGLPVTIISDDERAAIFYGKRAIIQTQEQEK</sequence>
<dbReference type="KEGG" id="dno:DNO_0643"/>
<feature type="domain" description="ABC transporter" evidence="5">
    <location>
        <begin position="7"/>
        <end position="242"/>
    </location>
</feature>
<dbReference type="PANTHER" id="PTHR42734">
    <property type="entry name" value="METAL TRANSPORT SYSTEM ATP-BINDING PROTEIN TM_0124-RELATED"/>
    <property type="match status" value="1"/>
</dbReference>
<dbReference type="Proteomes" id="UP000000248">
    <property type="component" value="Chromosome"/>
</dbReference>
<keyword evidence="7" id="KW-1185">Reference proteome</keyword>
<dbReference type="GO" id="GO:0005524">
    <property type="term" value="F:ATP binding"/>
    <property type="evidence" value="ECO:0007669"/>
    <property type="project" value="UniProtKB-KW"/>
</dbReference>
<dbReference type="InterPro" id="IPR027417">
    <property type="entry name" value="P-loop_NTPase"/>
</dbReference>
<dbReference type="SMART" id="SM00382">
    <property type="entry name" value="AAA"/>
    <property type="match status" value="1"/>
</dbReference>
<evidence type="ECO:0000256" key="4">
    <source>
        <dbReference type="ARBA" id="ARBA00022840"/>
    </source>
</evidence>
<dbReference type="FunFam" id="3.40.50.300:FF:000134">
    <property type="entry name" value="Iron-enterobactin ABC transporter ATP-binding protein"/>
    <property type="match status" value="1"/>
</dbReference>
<protein>
    <submittedName>
        <fullName evidence="6">ABC iron transporter ATP-binding protein YfeB</fullName>
    </submittedName>
</protein>
<evidence type="ECO:0000256" key="2">
    <source>
        <dbReference type="ARBA" id="ARBA00022448"/>
    </source>
</evidence>
<dbReference type="InterPro" id="IPR003439">
    <property type="entry name" value="ABC_transporter-like_ATP-bd"/>
</dbReference>
<comment type="similarity">
    <text evidence="1">Belongs to the ABC transporter superfamily.</text>
</comment>
<dbReference type="InterPro" id="IPR050153">
    <property type="entry name" value="Metal_Ion_Import_ABC"/>
</dbReference>
<dbReference type="AlphaFoldDB" id="A5EV90"/>
<dbReference type="PANTHER" id="PTHR42734:SF5">
    <property type="entry name" value="IRON TRANSPORT SYSTEM ATP-BINDING PROTEIN HI_0361-RELATED"/>
    <property type="match status" value="1"/>
</dbReference>
<evidence type="ECO:0000256" key="3">
    <source>
        <dbReference type="ARBA" id="ARBA00022741"/>
    </source>
</evidence>
<dbReference type="Pfam" id="PF00005">
    <property type="entry name" value="ABC_tran"/>
    <property type="match status" value="1"/>
</dbReference>
<accession>A5EV90</accession>
<dbReference type="GO" id="GO:0016887">
    <property type="term" value="F:ATP hydrolysis activity"/>
    <property type="evidence" value="ECO:0007669"/>
    <property type="project" value="InterPro"/>
</dbReference>
<dbReference type="CDD" id="cd03235">
    <property type="entry name" value="ABC_Metallic_Cations"/>
    <property type="match status" value="1"/>
</dbReference>
<keyword evidence="2" id="KW-0813">Transport</keyword>
<name>A5EV90_DICNV</name>
<dbReference type="OrthoDB" id="9781337at2"/>
<evidence type="ECO:0000313" key="7">
    <source>
        <dbReference type="Proteomes" id="UP000000248"/>
    </source>
</evidence>
<dbReference type="InterPro" id="IPR017871">
    <property type="entry name" value="ABC_transporter-like_CS"/>
</dbReference>
<dbReference type="Gene3D" id="3.40.50.300">
    <property type="entry name" value="P-loop containing nucleotide triphosphate hydrolases"/>
    <property type="match status" value="1"/>
</dbReference>
<dbReference type="InterPro" id="IPR003593">
    <property type="entry name" value="AAA+_ATPase"/>
</dbReference>
<proteinExistence type="inferred from homology"/>
<dbReference type="SUPFAM" id="SSF52540">
    <property type="entry name" value="P-loop containing nucleoside triphosphate hydrolases"/>
    <property type="match status" value="1"/>
</dbReference>
<dbReference type="EMBL" id="CP000513">
    <property type="protein sequence ID" value="ABQ13213.1"/>
    <property type="molecule type" value="Genomic_DNA"/>
</dbReference>
<dbReference type="RefSeq" id="WP_012030976.1">
    <property type="nucleotide sequence ID" value="NC_009446.1"/>
</dbReference>
<keyword evidence="3" id="KW-0547">Nucleotide-binding</keyword>
<dbReference type="HOGENOM" id="CLU_000604_1_11_6"/>
<reference evidence="6 7" key="1">
    <citation type="journal article" date="2007" name="Nat. Biotechnol.">
        <title>Genome sequence and identification of candidate vaccine antigens from the animal pathogen Dichelobacter nodosus.</title>
        <authorList>
            <person name="Myers G.S."/>
            <person name="Parker D."/>
            <person name="Al-Hasani K."/>
            <person name="Kennan R.M."/>
            <person name="Seemann T."/>
            <person name="Ren Q."/>
            <person name="Badger J.H."/>
            <person name="Selengut J.D."/>
            <person name="Deboy R.T."/>
            <person name="Tettelin H."/>
            <person name="Boyce J.D."/>
            <person name="McCarl V.P."/>
            <person name="Han X."/>
            <person name="Nelson W.C."/>
            <person name="Madupu R."/>
            <person name="Mohamoud Y."/>
            <person name="Holley T."/>
            <person name="Fedorova N."/>
            <person name="Khouri H."/>
            <person name="Bottomley S.P."/>
            <person name="Whittington R.J."/>
            <person name="Adler B."/>
            <person name="Songer J.G."/>
            <person name="Rood J.I."/>
            <person name="Paulsen I.T."/>
        </authorList>
    </citation>
    <scope>NUCLEOTIDE SEQUENCE [LARGE SCALE GENOMIC DNA]</scope>
    <source>
        <strain evidence="6 7">VCS1703A</strain>
    </source>
</reference>
<evidence type="ECO:0000256" key="1">
    <source>
        <dbReference type="ARBA" id="ARBA00005417"/>
    </source>
</evidence>
<evidence type="ECO:0000259" key="5">
    <source>
        <dbReference type="PROSITE" id="PS50893"/>
    </source>
</evidence>
<dbReference type="PROSITE" id="PS00211">
    <property type="entry name" value="ABC_TRANSPORTER_1"/>
    <property type="match status" value="1"/>
</dbReference>
<evidence type="ECO:0000313" key="6">
    <source>
        <dbReference type="EMBL" id="ABQ13213.1"/>
    </source>
</evidence>